<feature type="region of interest" description="Disordered" evidence="2">
    <location>
        <begin position="127"/>
        <end position="148"/>
    </location>
</feature>
<dbReference type="GO" id="GO:0007283">
    <property type="term" value="P:spermatogenesis"/>
    <property type="evidence" value="ECO:0007669"/>
    <property type="project" value="TreeGrafter"/>
</dbReference>
<dbReference type="RefSeq" id="XP_042559698.1">
    <property type="nucleotide sequence ID" value="XM_042703764.1"/>
</dbReference>
<reference evidence="4 5" key="1">
    <citation type="submission" date="2025-04" db="UniProtKB">
        <authorList>
            <consortium name="RefSeq"/>
        </authorList>
    </citation>
    <scope>IDENTIFICATION</scope>
</reference>
<dbReference type="InterPro" id="IPR006623">
    <property type="entry name" value="THEG"/>
</dbReference>
<gene>
    <name evidence="4 5" type="primary">theg</name>
</gene>
<dbReference type="OrthoDB" id="25466at2759"/>
<dbReference type="PANTHER" id="PTHR15901:SF16">
    <property type="entry name" value="TESTICULAR HAPLOID EXPRESSED GENE PROTEIN"/>
    <property type="match status" value="1"/>
</dbReference>
<protein>
    <submittedName>
        <fullName evidence="4 5">Theg spermatid protein</fullName>
    </submittedName>
</protein>
<dbReference type="AlphaFoldDB" id="A0A6P8F4N0"/>
<dbReference type="KEGG" id="char:105903824"/>
<evidence type="ECO:0000256" key="2">
    <source>
        <dbReference type="SAM" id="MobiDB-lite"/>
    </source>
</evidence>
<dbReference type="RefSeq" id="XP_031419111.1">
    <property type="nucleotide sequence ID" value="XM_031563251.2"/>
</dbReference>
<dbReference type="InterPro" id="IPR042401">
    <property type="entry name" value="SPMAP2-like"/>
</dbReference>
<name>A0A6P8F4N0_CLUHA</name>
<dbReference type="SMART" id="SM00705">
    <property type="entry name" value="THEG"/>
    <property type="match status" value="4"/>
</dbReference>
<dbReference type="CTD" id="51298"/>
<dbReference type="Proteomes" id="UP000515152">
    <property type="component" value="Chromosome 25"/>
</dbReference>
<dbReference type="GeneTree" id="ENSGT00940000154630"/>
<sequence>MATRIDRLAQPKPDLLRFPDRRSVYWLDKLPAKRSGTATNIELSPRWSQLTESKQTHSGFMQSRRSPKWHVSMAALTAYPSDRVRSLALPRLPAVGWQQDRPLLATLRAAVRAAEASPRVCQLAQPKRGSLLHRSDHPENGKRPTSSSSRIFLLAAAKTDHPLYLPDRPVTWPLSAATGEAVASERVQELAQPKPRCGLFEGYNPYAVSPAARAASASPRIQELSLPLPRKCRGK</sequence>
<feature type="compositionally biased region" description="Basic and acidic residues" evidence="2">
    <location>
        <begin position="133"/>
        <end position="142"/>
    </location>
</feature>
<organism evidence="3 4">
    <name type="scientific">Clupea harengus</name>
    <name type="common">Atlantic herring</name>
    <dbReference type="NCBI Taxonomy" id="7950"/>
    <lineage>
        <taxon>Eukaryota</taxon>
        <taxon>Metazoa</taxon>
        <taxon>Chordata</taxon>
        <taxon>Craniata</taxon>
        <taxon>Vertebrata</taxon>
        <taxon>Euteleostomi</taxon>
        <taxon>Actinopterygii</taxon>
        <taxon>Neopterygii</taxon>
        <taxon>Teleostei</taxon>
        <taxon>Clupei</taxon>
        <taxon>Clupeiformes</taxon>
        <taxon>Clupeoidei</taxon>
        <taxon>Clupeidae</taxon>
        <taxon>Clupea</taxon>
    </lineage>
</organism>
<proteinExistence type="predicted"/>
<evidence type="ECO:0000313" key="3">
    <source>
        <dbReference type="Proteomes" id="UP000515152"/>
    </source>
</evidence>
<evidence type="ECO:0000313" key="5">
    <source>
        <dbReference type="RefSeq" id="XP_042559698.1"/>
    </source>
</evidence>
<dbReference type="GeneID" id="105903824"/>
<keyword evidence="3" id="KW-1185">Reference proteome</keyword>
<accession>A0A6P8F4N0</accession>
<evidence type="ECO:0000256" key="1">
    <source>
        <dbReference type="ARBA" id="ARBA00022737"/>
    </source>
</evidence>
<dbReference type="Pfam" id="PF14912">
    <property type="entry name" value="THEG"/>
    <property type="match status" value="2"/>
</dbReference>
<evidence type="ECO:0000313" key="4">
    <source>
        <dbReference type="RefSeq" id="XP_031419111.1"/>
    </source>
</evidence>
<dbReference type="PANTHER" id="PTHR15901">
    <property type="entry name" value="TESTICULAR HAPLOID EXPRESSED GENE PROTEIN"/>
    <property type="match status" value="1"/>
</dbReference>
<keyword evidence="1" id="KW-0677">Repeat</keyword>